<dbReference type="PROSITE" id="PS51257">
    <property type="entry name" value="PROKAR_LIPOPROTEIN"/>
    <property type="match status" value="1"/>
</dbReference>
<evidence type="ECO:0000256" key="1">
    <source>
        <dbReference type="ARBA" id="ARBA00006865"/>
    </source>
</evidence>
<feature type="region of interest" description="Disordered" evidence="2">
    <location>
        <begin position="40"/>
        <end position="63"/>
    </location>
</feature>
<dbReference type="PROSITE" id="PS51762">
    <property type="entry name" value="GH16_2"/>
    <property type="match status" value="1"/>
</dbReference>
<dbReference type="InterPro" id="IPR000757">
    <property type="entry name" value="Beta-glucanase-like"/>
</dbReference>
<feature type="domain" description="GH16" evidence="3">
    <location>
        <begin position="59"/>
        <end position="294"/>
    </location>
</feature>
<comment type="similarity">
    <text evidence="1">Belongs to the glycosyl hydrolase 16 family.</text>
</comment>
<dbReference type="Gene3D" id="2.60.120.200">
    <property type="match status" value="1"/>
</dbReference>
<dbReference type="PANTHER" id="PTHR10963">
    <property type="entry name" value="GLYCOSYL HYDROLASE-RELATED"/>
    <property type="match status" value="1"/>
</dbReference>
<dbReference type="RefSeq" id="WP_394831883.1">
    <property type="nucleotide sequence ID" value="NZ_CP089929.1"/>
</dbReference>
<protein>
    <submittedName>
        <fullName evidence="4">Glycoside hydrolase family 16 protein</fullName>
    </submittedName>
</protein>
<dbReference type="PANTHER" id="PTHR10963:SF60">
    <property type="entry name" value="GRAM-NEGATIVE BACTERIA-BINDING PROTEIN 1-RELATED"/>
    <property type="match status" value="1"/>
</dbReference>
<dbReference type="InterPro" id="IPR050546">
    <property type="entry name" value="Glycosyl_Hydrlase_16"/>
</dbReference>
<dbReference type="Pfam" id="PF00722">
    <property type="entry name" value="Glyco_hydro_16"/>
    <property type="match status" value="1"/>
</dbReference>
<keyword evidence="4" id="KW-0378">Hydrolase</keyword>
<proteinExistence type="inferred from homology"/>
<dbReference type="InterPro" id="IPR013320">
    <property type="entry name" value="ConA-like_dom_sf"/>
</dbReference>
<dbReference type="SUPFAM" id="SSF49899">
    <property type="entry name" value="Concanavalin A-like lectins/glucanases"/>
    <property type="match status" value="1"/>
</dbReference>
<accession>A0ABZ2KUB8</accession>
<evidence type="ECO:0000259" key="3">
    <source>
        <dbReference type="PROSITE" id="PS51762"/>
    </source>
</evidence>
<evidence type="ECO:0000313" key="5">
    <source>
        <dbReference type="Proteomes" id="UP001374803"/>
    </source>
</evidence>
<dbReference type="EMBL" id="CP089983">
    <property type="protein sequence ID" value="WXB02257.1"/>
    <property type="molecule type" value="Genomic_DNA"/>
</dbReference>
<reference evidence="4" key="1">
    <citation type="submission" date="2021-12" db="EMBL/GenBank/DDBJ databases">
        <title>Discovery of the Pendulisporaceae a myxobacterial family with distinct sporulation behavior and unique specialized metabolism.</title>
        <authorList>
            <person name="Garcia R."/>
            <person name="Popoff A."/>
            <person name="Bader C.D."/>
            <person name="Loehr J."/>
            <person name="Walesch S."/>
            <person name="Walt C."/>
            <person name="Boldt J."/>
            <person name="Bunk B."/>
            <person name="Haeckl F.J.F.P.J."/>
            <person name="Gunesch A.P."/>
            <person name="Birkelbach J."/>
            <person name="Nuebel U."/>
            <person name="Pietschmann T."/>
            <person name="Bach T."/>
            <person name="Mueller R."/>
        </authorList>
    </citation>
    <scope>NUCLEOTIDE SEQUENCE</scope>
    <source>
        <strain evidence="4">MSr11367</strain>
    </source>
</reference>
<organism evidence="4 5">
    <name type="scientific">Pendulispora rubella</name>
    <dbReference type="NCBI Taxonomy" id="2741070"/>
    <lineage>
        <taxon>Bacteria</taxon>
        <taxon>Pseudomonadati</taxon>
        <taxon>Myxococcota</taxon>
        <taxon>Myxococcia</taxon>
        <taxon>Myxococcales</taxon>
        <taxon>Sorangiineae</taxon>
        <taxon>Pendulisporaceae</taxon>
        <taxon>Pendulispora</taxon>
    </lineage>
</organism>
<sequence length="294" mass="31926">MAPSSRTRKHRLAAGTAFIGLFGSMSACYWLTSTDDLTRGNGGSGTPDGSVEGGPGSDANNEAVVYPPGSGWKLTFRDEFNGDALGAGWATEYPREGERAHSDPGNNEVQWYLKQNVVVSGGTLKLIAKREDHPATSQTFHYTSGMVQSKSLATFQYGYVEAKIKWPKGSGLHPAFWSWPTSESSTPELDIASFAGHEPGNVTCILNTQNGQKSLREIPADNGDWTAAWHTYAVDSEPNRTIWYFDGQRVYDAPSTGGTSLYLMLTFAISESPPATGTTLPATYEIDYVRVFTK</sequence>
<dbReference type="CDD" id="cd08023">
    <property type="entry name" value="GH16_laminarinase_like"/>
    <property type="match status" value="1"/>
</dbReference>
<name>A0ABZ2KUB8_9BACT</name>
<gene>
    <name evidence="4" type="ORF">LVJ94_35740</name>
</gene>
<dbReference type="GO" id="GO:0016787">
    <property type="term" value="F:hydrolase activity"/>
    <property type="evidence" value="ECO:0007669"/>
    <property type="project" value="UniProtKB-KW"/>
</dbReference>
<feature type="compositionally biased region" description="Gly residues" evidence="2">
    <location>
        <begin position="40"/>
        <end position="56"/>
    </location>
</feature>
<dbReference type="Proteomes" id="UP001374803">
    <property type="component" value="Chromosome"/>
</dbReference>
<evidence type="ECO:0000313" key="4">
    <source>
        <dbReference type="EMBL" id="WXB02257.1"/>
    </source>
</evidence>
<keyword evidence="5" id="KW-1185">Reference proteome</keyword>
<evidence type="ECO:0000256" key="2">
    <source>
        <dbReference type="SAM" id="MobiDB-lite"/>
    </source>
</evidence>